<keyword evidence="14" id="KW-1185">Reference proteome</keyword>
<evidence type="ECO:0000259" key="12">
    <source>
        <dbReference type="PROSITE" id="PS51462"/>
    </source>
</evidence>
<dbReference type="PRINTS" id="PR00502">
    <property type="entry name" value="NUDIXFAMILY"/>
</dbReference>
<dbReference type="GO" id="GO:0035539">
    <property type="term" value="F:8-oxo-7,8-dihydrodeoxyguanosine triphosphate pyrophosphatase activity"/>
    <property type="evidence" value="ECO:0007669"/>
    <property type="project" value="UniProtKB-EC"/>
</dbReference>
<dbReference type="PANTHER" id="PTHR47707">
    <property type="entry name" value="8-OXO-DGTP DIPHOSPHATASE"/>
    <property type="match status" value="1"/>
</dbReference>
<organism evidence="13 14">
    <name type="scientific">Paenibacillus abyssi</name>
    <dbReference type="NCBI Taxonomy" id="1340531"/>
    <lineage>
        <taxon>Bacteria</taxon>
        <taxon>Bacillati</taxon>
        <taxon>Bacillota</taxon>
        <taxon>Bacilli</taxon>
        <taxon>Bacillales</taxon>
        <taxon>Paenibacillaceae</taxon>
        <taxon>Paenibacillus</taxon>
    </lineage>
</organism>
<comment type="similarity">
    <text evidence="2">Belongs to the Nudix hydrolase family.</text>
</comment>
<dbReference type="GO" id="GO:0006260">
    <property type="term" value="P:DNA replication"/>
    <property type="evidence" value="ECO:0007669"/>
    <property type="project" value="UniProtKB-KW"/>
</dbReference>
<dbReference type="InterPro" id="IPR015797">
    <property type="entry name" value="NUDIX_hydrolase-like_dom_sf"/>
</dbReference>
<reference evidence="13" key="2">
    <citation type="submission" date="2020-09" db="EMBL/GenBank/DDBJ databases">
        <authorList>
            <person name="Sun Q."/>
            <person name="Zhou Y."/>
        </authorList>
    </citation>
    <scope>NUCLEOTIDE SEQUENCE</scope>
    <source>
        <strain evidence="13">CGMCC 1.12987</strain>
    </source>
</reference>
<dbReference type="CDD" id="cd03425">
    <property type="entry name" value="NUDIX_MutT_NudA_like"/>
    <property type="match status" value="1"/>
</dbReference>
<name>A0A917CRV3_9BACL</name>
<reference evidence="13" key="1">
    <citation type="journal article" date="2014" name="Int. J. Syst. Evol. Microbiol.">
        <title>Complete genome sequence of Corynebacterium casei LMG S-19264T (=DSM 44701T), isolated from a smear-ripened cheese.</title>
        <authorList>
            <consortium name="US DOE Joint Genome Institute (JGI-PGF)"/>
            <person name="Walter F."/>
            <person name="Albersmeier A."/>
            <person name="Kalinowski J."/>
            <person name="Ruckert C."/>
        </authorList>
    </citation>
    <scope>NUCLEOTIDE SEQUENCE</scope>
    <source>
        <strain evidence="13">CGMCC 1.12987</strain>
    </source>
</reference>
<dbReference type="RefSeq" id="WP_188529733.1">
    <property type="nucleotide sequence ID" value="NZ_BMGR01000003.1"/>
</dbReference>
<dbReference type="GO" id="GO:0044715">
    <property type="term" value="F:8-oxo-dGDP phosphatase activity"/>
    <property type="evidence" value="ECO:0007669"/>
    <property type="project" value="TreeGrafter"/>
</dbReference>
<dbReference type="Pfam" id="PF00293">
    <property type="entry name" value="NUDIX"/>
    <property type="match status" value="1"/>
</dbReference>
<evidence type="ECO:0000256" key="5">
    <source>
        <dbReference type="ARBA" id="ARBA00022723"/>
    </source>
</evidence>
<feature type="domain" description="Nudix hydrolase" evidence="12">
    <location>
        <begin position="2"/>
        <end position="127"/>
    </location>
</feature>
<dbReference type="InterPro" id="IPR047127">
    <property type="entry name" value="MutT-like"/>
</dbReference>
<evidence type="ECO:0000256" key="9">
    <source>
        <dbReference type="ARBA" id="ARBA00023204"/>
    </source>
</evidence>
<dbReference type="GO" id="GO:0044716">
    <property type="term" value="F:8-oxo-GDP phosphatase activity"/>
    <property type="evidence" value="ECO:0007669"/>
    <property type="project" value="TreeGrafter"/>
</dbReference>
<comment type="cofactor">
    <cofactor evidence="1">
        <name>Mg(2+)</name>
        <dbReference type="ChEBI" id="CHEBI:18420"/>
    </cofactor>
</comment>
<dbReference type="AlphaFoldDB" id="A0A917CRV3"/>
<evidence type="ECO:0000256" key="1">
    <source>
        <dbReference type="ARBA" id="ARBA00001946"/>
    </source>
</evidence>
<protein>
    <recommendedName>
        <fullName evidence="11">8-oxo-dGTP diphosphatase</fullName>
        <ecNumber evidence="11">3.6.1.55</ecNumber>
    </recommendedName>
</protein>
<evidence type="ECO:0000256" key="4">
    <source>
        <dbReference type="ARBA" id="ARBA00022705"/>
    </source>
</evidence>
<evidence type="ECO:0000313" key="14">
    <source>
        <dbReference type="Proteomes" id="UP000644756"/>
    </source>
</evidence>
<evidence type="ECO:0000256" key="8">
    <source>
        <dbReference type="ARBA" id="ARBA00022842"/>
    </source>
</evidence>
<dbReference type="GO" id="GO:0006281">
    <property type="term" value="P:DNA repair"/>
    <property type="evidence" value="ECO:0007669"/>
    <property type="project" value="UniProtKB-KW"/>
</dbReference>
<dbReference type="InterPro" id="IPR000086">
    <property type="entry name" value="NUDIX_hydrolase_dom"/>
</dbReference>
<dbReference type="Proteomes" id="UP000644756">
    <property type="component" value="Unassembled WGS sequence"/>
</dbReference>
<evidence type="ECO:0000256" key="2">
    <source>
        <dbReference type="ARBA" id="ARBA00005582"/>
    </source>
</evidence>
<gene>
    <name evidence="13" type="primary">mutT1</name>
    <name evidence="13" type="ORF">GCM10010916_10740</name>
</gene>
<keyword evidence="6" id="KW-0227">DNA damage</keyword>
<evidence type="ECO:0000256" key="7">
    <source>
        <dbReference type="ARBA" id="ARBA00022801"/>
    </source>
</evidence>
<keyword evidence="8" id="KW-0460">Magnesium</keyword>
<dbReference type="SUPFAM" id="SSF55811">
    <property type="entry name" value="Nudix"/>
    <property type="match status" value="1"/>
</dbReference>
<dbReference type="GO" id="GO:0008413">
    <property type="term" value="F:8-oxo-7,8-dihydroguanosine triphosphate pyrophosphatase activity"/>
    <property type="evidence" value="ECO:0007669"/>
    <property type="project" value="TreeGrafter"/>
</dbReference>
<evidence type="ECO:0000256" key="11">
    <source>
        <dbReference type="ARBA" id="ARBA00038905"/>
    </source>
</evidence>
<keyword evidence="5" id="KW-0479">Metal-binding</keyword>
<evidence type="ECO:0000256" key="6">
    <source>
        <dbReference type="ARBA" id="ARBA00022763"/>
    </source>
</evidence>
<keyword evidence="9" id="KW-0234">DNA repair</keyword>
<comment type="caution">
    <text evidence="13">The sequence shown here is derived from an EMBL/GenBank/DDBJ whole genome shotgun (WGS) entry which is preliminary data.</text>
</comment>
<dbReference type="EMBL" id="BMGR01000003">
    <property type="protein sequence ID" value="GGF95227.1"/>
    <property type="molecule type" value="Genomic_DNA"/>
</dbReference>
<dbReference type="PANTHER" id="PTHR47707:SF1">
    <property type="entry name" value="NUDIX HYDROLASE FAMILY PROTEIN"/>
    <property type="match status" value="1"/>
</dbReference>
<dbReference type="Gene3D" id="3.90.79.10">
    <property type="entry name" value="Nucleoside Triphosphate Pyrophosphohydrolase"/>
    <property type="match status" value="1"/>
</dbReference>
<comment type="catalytic activity">
    <reaction evidence="10">
        <text>8-oxo-dGTP + H2O = 8-oxo-dGMP + diphosphate + H(+)</text>
        <dbReference type="Rhea" id="RHEA:31575"/>
        <dbReference type="ChEBI" id="CHEBI:15377"/>
        <dbReference type="ChEBI" id="CHEBI:15378"/>
        <dbReference type="ChEBI" id="CHEBI:33019"/>
        <dbReference type="ChEBI" id="CHEBI:63224"/>
        <dbReference type="ChEBI" id="CHEBI:77896"/>
        <dbReference type="EC" id="3.6.1.55"/>
    </reaction>
</comment>
<evidence type="ECO:0000313" key="13">
    <source>
        <dbReference type="EMBL" id="GGF95227.1"/>
    </source>
</evidence>
<evidence type="ECO:0000256" key="3">
    <source>
        <dbReference type="ARBA" id="ARBA00022457"/>
    </source>
</evidence>
<keyword evidence="3" id="KW-0515">Mutator protein</keyword>
<sequence length="131" mass="14471">MKTVDVVGAVIINEKNEVLCALRSTDMSMPGLWEFPGGKIEPGETPGESLTREIREELNCSIAVGELVADVTHVYPAITVRLMTYKAIIVDGVPKPNEHEKLIWLPLEQLHSLEWAPADIPTVARIIQTNT</sequence>
<evidence type="ECO:0000256" key="10">
    <source>
        <dbReference type="ARBA" id="ARBA00035861"/>
    </source>
</evidence>
<accession>A0A917CRV3</accession>
<dbReference type="GO" id="GO:0046872">
    <property type="term" value="F:metal ion binding"/>
    <property type="evidence" value="ECO:0007669"/>
    <property type="project" value="UniProtKB-KW"/>
</dbReference>
<dbReference type="PROSITE" id="PS51462">
    <property type="entry name" value="NUDIX"/>
    <property type="match status" value="1"/>
</dbReference>
<dbReference type="EC" id="3.6.1.55" evidence="11"/>
<proteinExistence type="inferred from homology"/>
<dbReference type="InterPro" id="IPR020476">
    <property type="entry name" value="Nudix_hydrolase"/>
</dbReference>
<keyword evidence="7 13" id="KW-0378">Hydrolase</keyword>
<keyword evidence="4" id="KW-0235">DNA replication</keyword>